<keyword evidence="2" id="KW-1185">Reference proteome</keyword>
<name>B0DSP0_LACBS</name>
<dbReference type="AlphaFoldDB" id="B0DSP0"/>
<dbReference type="GeneID" id="6082659"/>
<dbReference type="EMBL" id="DS547131">
    <property type="protein sequence ID" value="EDR02357.1"/>
    <property type="molecule type" value="Genomic_DNA"/>
</dbReference>
<dbReference type="RefSeq" id="XP_001887034.1">
    <property type="nucleotide sequence ID" value="XM_001886999.1"/>
</dbReference>
<evidence type="ECO:0000313" key="1">
    <source>
        <dbReference type="EMBL" id="EDR02357.1"/>
    </source>
</evidence>
<gene>
    <name evidence="1" type="ORF">LACBIDRAFT_309616</name>
</gene>
<proteinExistence type="predicted"/>
<accession>B0DSP0</accession>
<organism evidence="2">
    <name type="scientific">Laccaria bicolor (strain S238N-H82 / ATCC MYA-4686)</name>
    <name type="common">Bicoloured deceiver</name>
    <name type="synonym">Laccaria laccata var. bicolor</name>
    <dbReference type="NCBI Taxonomy" id="486041"/>
    <lineage>
        <taxon>Eukaryota</taxon>
        <taxon>Fungi</taxon>
        <taxon>Dikarya</taxon>
        <taxon>Basidiomycota</taxon>
        <taxon>Agaricomycotina</taxon>
        <taxon>Agaricomycetes</taxon>
        <taxon>Agaricomycetidae</taxon>
        <taxon>Agaricales</taxon>
        <taxon>Agaricineae</taxon>
        <taxon>Hydnangiaceae</taxon>
        <taxon>Laccaria</taxon>
    </lineage>
</organism>
<dbReference type="HOGENOM" id="CLU_1927985_0_0_1"/>
<protein>
    <submittedName>
        <fullName evidence="1">Predicted protein</fullName>
    </submittedName>
</protein>
<dbReference type="InParanoid" id="B0DSP0"/>
<dbReference type="Proteomes" id="UP000001194">
    <property type="component" value="Unassembled WGS sequence"/>
</dbReference>
<sequence>MAERNEVCVELSDHIYIYIEEPGHLGRWIEFHRGRGRSCHGSEGRRRIICCRYWLEMRPRNDQDRLKARDVRFREEDASHWSRSRPIRQLGDEERSRCFTIWNQEVRVMYYRSLQLMCSIRREANSPIDRN</sequence>
<evidence type="ECO:0000313" key="2">
    <source>
        <dbReference type="Proteomes" id="UP000001194"/>
    </source>
</evidence>
<dbReference type="KEGG" id="lbc:LACBIDRAFT_309616"/>
<reference evidence="1 2" key="1">
    <citation type="journal article" date="2008" name="Nature">
        <title>The genome of Laccaria bicolor provides insights into mycorrhizal symbiosis.</title>
        <authorList>
            <person name="Martin F."/>
            <person name="Aerts A."/>
            <person name="Ahren D."/>
            <person name="Brun A."/>
            <person name="Danchin E.G.J."/>
            <person name="Duchaussoy F."/>
            <person name="Gibon J."/>
            <person name="Kohler A."/>
            <person name="Lindquist E."/>
            <person name="Pereda V."/>
            <person name="Salamov A."/>
            <person name="Shapiro H.J."/>
            <person name="Wuyts J."/>
            <person name="Blaudez D."/>
            <person name="Buee M."/>
            <person name="Brokstein P."/>
            <person name="Canbaeck B."/>
            <person name="Cohen D."/>
            <person name="Courty P.E."/>
            <person name="Coutinho P.M."/>
            <person name="Delaruelle C."/>
            <person name="Detter J.C."/>
            <person name="Deveau A."/>
            <person name="DiFazio S."/>
            <person name="Duplessis S."/>
            <person name="Fraissinet-Tachet L."/>
            <person name="Lucic E."/>
            <person name="Frey-Klett P."/>
            <person name="Fourrey C."/>
            <person name="Feussner I."/>
            <person name="Gay G."/>
            <person name="Grimwood J."/>
            <person name="Hoegger P.J."/>
            <person name="Jain P."/>
            <person name="Kilaru S."/>
            <person name="Labbe J."/>
            <person name="Lin Y.C."/>
            <person name="Legue V."/>
            <person name="Le Tacon F."/>
            <person name="Marmeisse R."/>
            <person name="Melayah D."/>
            <person name="Montanini B."/>
            <person name="Muratet M."/>
            <person name="Nehls U."/>
            <person name="Niculita-Hirzel H."/>
            <person name="Oudot-Le Secq M.P."/>
            <person name="Peter M."/>
            <person name="Quesneville H."/>
            <person name="Rajashekar B."/>
            <person name="Reich M."/>
            <person name="Rouhier N."/>
            <person name="Schmutz J."/>
            <person name="Yin T."/>
            <person name="Chalot M."/>
            <person name="Henrissat B."/>
            <person name="Kuees U."/>
            <person name="Lucas S."/>
            <person name="Van de Peer Y."/>
            <person name="Podila G.K."/>
            <person name="Polle A."/>
            <person name="Pukkila P.J."/>
            <person name="Richardson P.M."/>
            <person name="Rouze P."/>
            <person name="Sanders I.R."/>
            <person name="Stajich J.E."/>
            <person name="Tunlid A."/>
            <person name="Tuskan G."/>
            <person name="Grigoriev I.V."/>
        </authorList>
    </citation>
    <scope>NUCLEOTIDE SEQUENCE [LARGE SCALE GENOMIC DNA]</scope>
    <source>
        <strain evidence="2">S238N-H82 / ATCC MYA-4686</strain>
    </source>
</reference>